<evidence type="ECO:0000259" key="4">
    <source>
        <dbReference type="PROSITE" id="PS51084"/>
    </source>
</evidence>
<dbReference type="GO" id="GO:0004081">
    <property type="term" value="F:bis(5'-nucleosyl)-tetraphosphatase (asymmetrical) activity"/>
    <property type="evidence" value="ECO:0007669"/>
    <property type="project" value="UniProtKB-EC"/>
</dbReference>
<dbReference type="PANTHER" id="PTHR46648">
    <property type="entry name" value="HIT FAMILY PROTEIN 1"/>
    <property type="match status" value="1"/>
</dbReference>
<dbReference type="Gene3D" id="3.30.428.10">
    <property type="entry name" value="HIT-like"/>
    <property type="match status" value="1"/>
</dbReference>
<evidence type="ECO:0000313" key="6">
    <source>
        <dbReference type="Proteomes" id="UP001383192"/>
    </source>
</evidence>
<evidence type="ECO:0000256" key="1">
    <source>
        <dbReference type="PIRSR" id="PIRSR601310-1"/>
    </source>
</evidence>
<dbReference type="EC" id="3.6.1.17" evidence="5"/>
<dbReference type="InterPro" id="IPR019808">
    <property type="entry name" value="Histidine_triad_CS"/>
</dbReference>
<dbReference type="PANTHER" id="PTHR46648:SF1">
    <property type="entry name" value="ADENOSINE 5'-MONOPHOSPHORAMIDASE HNT1"/>
    <property type="match status" value="1"/>
</dbReference>
<accession>A0AAW0BGL6</accession>
<feature type="short sequence motif" description="Histidine triad motif" evidence="2 3">
    <location>
        <begin position="116"/>
        <end position="120"/>
    </location>
</feature>
<organism evidence="5 6">
    <name type="scientific">Paramarasmius palmivorus</name>
    <dbReference type="NCBI Taxonomy" id="297713"/>
    <lineage>
        <taxon>Eukaryota</taxon>
        <taxon>Fungi</taxon>
        <taxon>Dikarya</taxon>
        <taxon>Basidiomycota</taxon>
        <taxon>Agaricomycotina</taxon>
        <taxon>Agaricomycetes</taxon>
        <taxon>Agaricomycetidae</taxon>
        <taxon>Agaricales</taxon>
        <taxon>Marasmiineae</taxon>
        <taxon>Marasmiaceae</taxon>
        <taxon>Paramarasmius</taxon>
    </lineage>
</organism>
<dbReference type="InterPro" id="IPR039384">
    <property type="entry name" value="HINT"/>
</dbReference>
<dbReference type="InterPro" id="IPR011146">
    <property type="entry name" value="HIT-like"/>
</dbReference>
<name>A0AAW0BGL6_9AGAR</name>
<dbReference type="EMBL" id="JAYKXP010000112">
    <property type="protein sequence ID" value="KAK7025555.1"/>
    <property type="molecule type" value="Genomic_DNA"/>
</dbReference>
<protein>
    <submittedName>
        <fullName evidence="5">Adenosine 5'-monophosphoramidase</fullName>
        <ecNumber evidence="5">3.6.1.17</ecNumber>
    </submittedName>
</protein>
<feature type="active site" description="Tele-AMP-histidine intermediate" evidence="1">
    <location>
        <position position="118"/>
    </location>
</feature>
<dbReference type="PROSITE" id="PS51084">
    <property type="entry name" value="HIT_2"/>
    <property type="match status" value="1"/>
</dbReference>
<dbReference type="InterPro" id="IPR036265">
    <property type="entry name" value="HIT-like_sf"/>
</dbReference>
<dbReference type="CDD" id="cd01277">
    <property type="entry name" value="HINT_subgroup"/>
    <property type="match status" value="1"/>
</dbReference>
<dbReference type="SUPFAM" id="SSF54197">
    <property type="entry name" value="HIT-like"/>
    <property type="match status" value="1"/>
</dbReference>
<dbReference type="Proteomes" id="UP001383192">
    <property type="component" value="Unassembled WGS sequence"/>
</dbReference>
<keyword evidence="6" id="KW-1185">Reference proteome</keyword>
<reference evidence="5 6" key="1">
    <citation type="submission" date="2024-01" db="EMBL/GenBank/DDBJ databases">
        <title>A draft genome for a cacao thread blight-causing isolate of Paramarasmius palmivorus.</title>
        <authorList>
            <person name="Baruah I.K."/>
            <person name="Bukari Y."/>
            <person name="Amoako-Attah I."/>
            <person name="Meinhardt L.W."/>
            <person name="Bailey B.A."/>
            <person name="Cohen S.P."/>
        </authorList>
    </citation>
    <scope>NUCLEOTIDE SEQUENCE [LARGE SCALE GENOMIC DNA]</scope>
    <source>
        <strain evidence="5 6">GH-12</strain>
    </source>
</reference>
<comment type="caution">
    <text evidence="5">The sequence shown here is derived from an EMBL/GenBank/DDBJ whole genome shotgun (WGS) entry which is preliminary data.</text>
</comment>
<keyword evidence="5" id="KW-0378">Hydrolase</keyword>
<proteinExistence type="predicted"/>
<dbReference type="Pfam" id="PF01230">
    <property type="entry name" value="HIT"/>
    <property type="match status" value="1"/>
</dbReference>
<dbReference type="PRINTS" id="PR00332">
    <property type="entry name" value="HISTRIAD"/>
</dbReference>
<feature type="domain" description="HIT" evidence="4">
    <location>
        <begin position="10"/>
        <end position="131"/>
    </location>
</feature>
<gene>
    <name evidence="5" type="primary">HNT1</name>
    <name evidence="5" type="ORF">VNI00_015908</name>
</gene>
<evidence type="ECO:0000313" key="5">
    <source>
        <dbReference type="EMBL" id="KAK7025555.1"/>
    </source>
</evidence>
<dbReference type="GO" id="GO:0009117">
    <property type="term" value="P:nucleotide metabolic process"/>
    <property type="evidence" value="ECO:0007669"/>
    <property type="project" value="TreeGrafter"/>
</dbReference>
<dbReference type="InterPro" id="IPR001310">
    <property type="entry name" value="Histidine_triad_HIT"/>
</dbReference>
<evidence type="ECO:0000256" key="2">
    <source>
        <dbReference type="PIRSR" id="PIRSR601310-3"/>
    </source>
</evidence>
<dbReference type="AlphaFoldDB" id="A0AAW0BGL6"/>
<dbReference type="PROSITE" id="PS00892">
    <property type="entry name" value="HIT_1"/>
    <property type="match status" value="1"/>
</dbReference>
<sequence length="156" mass="17380">MAAKSLATCLFCKIIKGEIPSMKLIETDLSYSFLDIGPLAKGHALVIPKCKSLRLPSRVARANKRHSDHAQKLHELPDEHLIDILPIAKKIALAQGSENYNILQNNGRLAHQVVDHVHFHVIPKPNEEEGLGVGWPSQSLSKEELQQVYDELKGKL</sequence>
<evidence type="ECO:0000256" key="3">
    <source>
        <dbReference type="PROSITE-ProRule" id="PRU00464"/>
    </source>
</evidence>